<dbReference type="NCBIfam" id="TIGR00004">
    <property type="entry name" value="Rid family detoxifying hydrolase"/>
    <property type="match status" value="1"/>
</dbReference>
<organism evidence="2 3">
    <name type="scientific">Cryomorpha ignava</name>
    <dbReference type="NCBI Taxonomy" id="101383"/>
    <lineage>
        <taxon>Bacteria</taxon>
        <taxon>Pseudomonadati</taxon>
        <taxon>Bacteroidota</taxon>
        <taxon>Flavobacteriia</taxon>
        <taxon>Flavobacteriales</taxon>
        <taxon>Cryomorphaceae</taxon>
        <taxon>Cryomorpha</taxon>
    </lineage>
</organism>
<comment type="similarity">
    <text evidence="1">Belongs to the RutC family.</text>
</comment>
<evidence type="ECO:0000256" key="1">
    <source>
        <dbReference type="ARBA" id="ARBA00010552"/>
    </source>
</evidence>
<dbReference type="GO" id="GO:0005829">
    <property type="term" value="C:cytosol"/>
    <property type="evidence" value="ECO:0007669"/>
    <property type="project" value="TreeGrafter"/>
</dbReference>
<dbReference type="RefSeq" id="WP_163285343.1">
    <property type="nucleotide sequence ID" value="NZ_JAAGVY010000017.1"/>
</dbReference>
<comment type="caution">
    <text evidence="2">The sequence shown here is derived from an EMBL/GenBank/DDBJ whole genome shotgun (WGS) entry which is preliminary data.</text>
</comment>
<protein>
    <submittedName>
        <fullName evidence="2">RidA family protein</fullName>
    </submittedName>
</protein>
<keyword evidence="3" id="KW-1185">Reference proteome</keyword>
<accession>A0A7K3WSV4</accession>
<dbReference type="Pfam" id="PF01042">
    <property type="entry name" value="Ribonuc_L-PSP"/>
    <property type="match status" value="1"/>
</dbReference>
<proteinExistence type="inferred from homology"/>
<dbReference type="SUPFAM" id="SSF55298">
    <property type="entry name" value="YjgF-like"/>
    <property type="match status" value="1"/>
</dbReference>
<dbReference type="CDD" id="cd00448">
    <property type="entry name" value="YjgF_YER057c_UK114_family"/>
    <property type="match status" value="1"/>
</dbReference>
<evidence type="ECO:0000313" key="3">
    <source>
        <dbReference type="Proteomes" id="UP000486602"/>
    </source>
</evidence>
<sequence>MKIINTKKAPEPIGPYNQAVQHNGTLYMSGQVAINPATGKMDNANLQAEAHRVMKNMGAVLEAAGMDYSNIVKCSIFLLDMSRFSEVNAVYGSYFTSNFPARETVQVSALPAGATVEISAIAVG</sequence>
<dbReference type="EMBL" id="JAAGVY010000017">
    <property type="protein sequence ID" value="NEN23952.1"/>
    <property type="molecule type" value="Genomic_DNA"/>
</dbReference>
<dbReference type="PANTHER" id="PTHR11803">
    <property type="entry name" value="2-IMINOBUTANOATE/2-IMINOPROPANOATE DEAMINASE RIDA"/>
    <property type="match status" value="1"/>
</dbReference>
<gene>
    <name evidence="2" type="ORF">G3O08_10620</name>
</gene>
<dbReference type="PANTHER" id="PTHR11803:SF39">
    <property type="entry name" value="2-IMINOBUTANOATE_2-IMINOPROPANOATE DEAMINASE"/>
    <property type="match status" value="1"/>
</dbReference>
<dbReference type="InterPro" id="IPR006175">
    <property type="entry name" value="YjgF/YER057c/UK114"/>
</dbReference>
<dbReference type="Proteomes" id="UP000486602">
    <property type="component" value="Unassembled WGS sequence"/>
</dbReference>
<dbReference type="InterPro" id="IPR035959">
    <property type="entry name" value="RutC-like_sf"/>
</dbReference>
<dbReference type="AlphaFoldDB" id="A0A7K3WSV4"/>
<reference evidence="2 3" key="1">
    <citation type="submission" date="2020-02" db="EMBL/GenBank/DDBJ databases">
        <title>Out from the shadows clarifying the taxonomy of the family Cryomorphaceae and related taxa by utilizing the GTDB taxonomic framework.</title>
        <authorList>
            <person name="Bowman J.P."/>
        </authorList>
    </citation>
    <scope>NUCLEOTIDE SEQUENCE [LARGE SCALE GENOMIC DNA]</scope>
    <source>
        <strain evidence="2 3">QSSC 1-22</strain>
    </source>
</reference>
<name>A0A7K3WSV4_9FLAO</name>
<dbReference type="InterPro" id="IPR006056">
    <property type="entry name" value="RidA"/>
</dbReference>
<evidence type="ECO:0000313" key="2">
    <source>
        <dbReference type="EMBL" id="NEN23952.1"/>
    </source>
</evidence>
<dbReference type="Gene3D" id="3.30.1330.40">
    <property type="entry name" value="RutC-like"/>
    <property type="match status" value="1"/>
</dbReference>
<dbReference type="GO" id="GO:0019239">
    <property type="term" value="F:deaminase activity"/>
    <property type="evidence" value="ECO:0007669"/>
    <property type="project" value="TreeGrafter"/>
</dbReference>
<dbReference type="FunFam" id="3.30.1330.40:FF:000001">
    <property type="entry name" value="L-PSP family endoribonuclease"/>
    <property type="match status" value="1"/>
</dbReference>